<sequence>MYLLPHITPELIVLKHSVECGEHPPIDGDRNTATQVGRDRTGIWSRLMSIFS</sequence>
<protein>
    <submittedName>
        <fullName evidence="1">Uncharacterized protein</fullName>
    </submittedName>
</protein>
<organism evidence="1 2">
    <name type="scientific">Paraburkholderia fungorum</name>
    <dbReference type="NCBI Taxonomy" id="134537"/>
    <lineage>
        <taxon>Bacteria</taxon>
        <taxon>Pseudomonadati</taxon>
        <taxon>Pseudomonadota</taxon>
        <taxon>Betaproteobacteria</taxon>
        <taxon>Burkholderiales</taxon>
        <taxon>Burkholderiaceae</taxon>
        <taxon>Paraburkholderia</taxon>
    </lineage>
</organism>
<reference evidence="2" key="1">
    <citation type="submission" date="2016-10" db="EMBL/GenBank/DDBJ databases">
        <authorList>
            <person name="Varghese N."/>
        </authorList>
    </citation>
    <scope>NUCLEOTIDE SEQUENCE [LARGE SCALE GENOMIC DNA]</scope>
    <source>
        <strain evidence="2">GAS106B</strain>
    </source>
</reference>
<gene>
    <name evidence="1" type="ORF">SAMN05443245_6393</name>
</gene>
<accession>A0A1H1JHF4</accession>
<dbReference type="EMBL" id="FNKP01000003">
    <property type="protein sequence ID" value="SDR49342.1"/>
    <property type="molecule type" value="Genomic_DNA"/>
</dbReference>
<keyword evidence="2" id="KW-1185">Reference proteome</keyword>
<dbReference type="AlphaFoldDB" id="A0A1H1JHF4"/>
<name>A0A1H1JHF4_9BURK</name>
<dbReference type="Proteomes" id="UP000183487">
    <property type="component" value="Unassembled WGS sequence"/>
</dbReference>
<proteinExistence type="predicted"/>
<evidence type="ECO:0000313" key="2">
    <source>
        <dbReference type="Proteomes" id="UP000183487"/>
    </source>
</evidence>
<evidence type="ECO:0000313" key="1">
    <source>
        <dbReference type="EMBL" id="SDR49342.1"/>
    </source>
</evidence>